<feature type="region of interest" description="Disordered" evidence="1">
    <location>
        <begin position="396"/>
        <end position="425"/>
    </location>
</feature>
<feature type="transmembrane region" description="Helical" evidence="2">
    <location>
        <begin position="113"/>
        <end position="134"/>
    </location>
</feature>
<feature type="compositionally biased region" description="Acidic residues" evidence="1">
    <location>
        <begin position="396"/>
        <end position="408"/>
    </location>
</feature>
<feature type="transmembrane region" description="Helical" evidence="2">
    <location>
        <begin position="50"/>
        <end position="71"/>
    </location>
</feature>
<dbReference type="RefSeq" id="WP_267780008.1">
    <property type="nucleotide sequence ID" value="NZ_CP113089.1"/>
</dbReference>
<proteinExistence type="predicted"/>
<name>A0A9E8SA58_9MICO</name>
<gene>
    <name evidence="3" type="ORF">OVN18_07020</name>
</gene>
<evidence type="ECO:0000313" key="3">
    <source>
        <dbReference type="EMBL" id="WAB80332.1"/>
    </source>
</evidence>
<keyword evidence="4" id="KW-1185">Reference proteome</keyword>
<dbReference type="PANTHER" id="PTHR36840">
    <property type="entry name" value="BLL5714 PROTEIN"/>
    <property type="match status" value="1"/>
</dbReference>
<evidence type="ECO:0000313" key="4">
    <source>
        <dbReference type="Proteomes" id="UP001164706"/>
    </source>
</evidence>
<accession>A0A9E8SA58</accession>
<dbReference type="InterPro" id="IPR010640">
    <property type="entry name" value="Low_temperature_requirement_A"/>
</dbReference>
<dbReference type="EMBL" id="CP113089">
    <property type="protein sequence ID" value="WAB80332.1"/>
    <property type="molecule type" value="Genomic_DNA"/>
</dbReference>
<feature type="transmembrane region" description="Helical" evidence="2">
    <location>
        <begin position="210"/>
        <end position="230"/>
    </location>
</feature>
<dbReference type="Pfam" id="PF06772">
    <property type="entry name" value="LtrA"/>
    <property type="match status" value="1"/>
</dbReference>
<keyword evidence="2" id="KW-0812">Transmembrane</keyword>
<feature type="transmembrane region" description="Helical" evidence="2">
    <location>
        <begin position="169"/>
        <end position="189"/>
    </location>
</feature>
<evidence type="ECO:0000256" key="1">
    <source>
        <dbReference type="SAM" id="MobiDB-lite"/>
    </source>
</evidence>
<feature type="transmembrane region" description="Helical" evidence="2">
    <location>
        <begin position="277"/>
        <end position="300"/>
    </location>
</feature>
<feature type="transmembrane region" description="Helical" evidence="2">
    <location>
        <begin position="236"/>
        <end position="257"/>
    </location>
</feature>
<sequence>MIAAIPVARLFRTREEGGDRVAFVELFFDLVFVFAVTQLSHHVIEHLTPLGVLEGVVMLVAVWWLWIYTTWVTNWMNPQKGPVRWMLITMMLGGLVLSTAIPEAFGDRAAQFAIAYLVMQVGRTVFVAISYAVCDDRTNAMNLVRIALWFVLSAPFWIAGALLGGEAQLPLWAAALAVELLGPAFRYWMPRLGVSPPETWQVAGGHMAERAGLFMIIALGESIIITGTLFSRSELTTPSVLAFLAAFVSTILFWLLYFSHGAEHGARFIQASRNTGIIARLTYTYLHMVLVAGIVLVAVGDELVLAHPDDPIDGTTLVIVLAAPALYLLGNLLFKRSIGRPWLRSHLLGMAALTAMYLLAPLIPGLTALAVTWIANGVLALVVLIDELVWPHEEEAVSDEEEAEFDLEGFDRRDAEEQGASGVGQ</sequence>
<dbReference type="PANTHER" id="PTHR36840:SF1">
    <property type="entry name" value="BLL5714 PROTEIN"/>
    <property type="match status" value="1"/>
</dbReference>
<keyword evidence="2" id="KW-0472">Membrane</keyword>
<dbReference type="AlphaFoldDB" id="A0A9E8SA58"/>
<feature type="transmembrane region" description="Helical" evidence="2">
    <location>
        <begin position="312"/>
        <end position="330"/>
    </location>
</feature>
<dbReference type="KEGG" id="mdb:OVN18_07020"/>
<protein>
    <submittedName>
        <fullName evidence="3">Low temperature requirement protein A</fullName>
    </submittedName>
</protein>
<reference evidence="3" key="1">
    <citation type="submission" date="2022-11" db="EMBL/GenBank/DDBJ databases">
        <title>Description of Microcella daejonensis nov. sp, isolated from riverside soil.</title>
        <authorList>
            <person name="Molina K.M."/>
            <person name="Kim S.B."/>
        </authorList>
    </citation>
    <scope>NUCLEOTIDE SEQUENCE</scope>
    <source>
        <strain evidence="3">MMS21-STM12</strain>
    </source>
</reference>
<feature type="transmembrane region" description="Helical" evidence="2">
    <location>
        <begin position="83"/>
        <end position="101"/>
    </location>
</feature>
<evidence type="ECO:0000256" key="2">
    <source>
        <dbReference type="SAM" id="Phobius"/>
    </source>
</evidence>
<keyword evidence="2" id="KW-1133">Transmembrane helix</keyword>
<dbReference type="Proteomes" id="UP001164706">
    <property type="component" value="Chromosome"/>
</dbReference>
<feature type="transmembrane region" description="Helical" evidence="2">
    <location>
        <begin position="21"/>
        <end position="44"/>
    </location>
</feature>
<feature type="transmembrane region" description="Helical" evidence="2">
    <location>
        <begin position="146"/>
        <end position="163"/>
    </location>
</feature>
<organism evidence="3 4">
    <name type="scientific">Microcella daejeonensis</name>
    <dbReference type="NCBI Taxonomy" id="2994971"/>
    <lineage>
        <taxon>Bacteria</taxon>
        <taxon>Bacillati</taxon>
        <taxon>Actinomycetota</taxon>
        <taxon>Actinomycetes</taxon>
        <taxon>Micrococcales</taxon>
        <taxon>Microbacteriaceae</taxon>
        <taxon>Microcella</taxon>
    </lineage>
</organism>